<evidence type="ECO:0000259" key="4">
    <source>
        <dbReference type="Pfam" id="PF03816"/>
    </source>
</evidence>
<feature type="chain" id="PRO_5039344349" description="Cell envelope-related transcriptional attenuator domain-containing protein" evidence="3">
    <location>
        <begin position="23"/>
        <end position="372"/>
    </location>
</feature>
<dbReference type="OrthoDB" id="9782542at2"/>
<feature type="compositionally biased region" description="Polar residues" evidence="2">
    <location>
        <begin position="39"/>
        <end position="55"/>
    </location>
</feature>
<sequence>MRFSRALATLTAVLVLTSCSDGGPATTQVAPTTEDRDAVTSSAGAPATTDSTAGTGSPGDAGATSTAPAGDSAARTGSATASSTATAAQRTSAAPESSPLGSGPVNVLLVGTDSRDPSSMTGQSDTIMLLHLPADREDVALVSFTRDMWVDIPGLGQGKINSAFARGGTDTLRATVSDLLGGVEIDYVLQSNFQGFINLTRWLEGFEVDNQHASSVVVGSTGREVVFPEGEIRLENTDGLIYARQRQTLPLGDLDRTERQRAVMIGMMERLQERLEDDPQDFPELVANLRDNVKVTGDLDVADFVALAPLLTELDPEDTISLMVPLTGFDTIQGQSVNVVDREQTAALGEAIREDSVESYVERWGTGYAPGG</sequence>
<name>A0A0W8I1E4_9MICO</name>
<keyword evidence="3" id="KW-0732">Signal</keyword>
<comment type="caution">
    <text evidence="5">The sequence shown here is derived from an EMBL/GenBank/DDBJ whole genome shotgun (WGS) entry which is preliminary data.</text>
</comment>
<reference evidence="5 6" key="1">
    <citation type="submission" date="2015-12" db="EMBL/GenBank/DDBJ databases">
        <title>Serinicoccus chungangenesis strain CD08_5 genome sequencing and assembly.</title>
        <authorList>
            <person name="Chander A.M."/>
            <person name="Kaur G."/>
            <person name="Nair G.R."/>
            <person name="Dhawan D.K."/>
            <person name="Kochhar R.K."/>
            <person name="Mayilraj S."/>
            <person name="Bhadada S.K."/>
        </authorList>
    </citation>
    <scope>NUCLEOTIDE SEQUENCE [LARGE SCALE GENOMIC DNA]</scope>
    <source>
        <strain evidence="5 6">CD08_5</strain>
    </source>
</reference>
<dbReference type="Proteomes" id="UP000054837">
    <property type="component" value="Unassembled WGS sequence"/>
</dbReference>
<dbReference type="PANTHER" id="PTHR33392:SF6">
    <property type="entry name" value="POLYISOPRENYL-TEICHOIC ACID--PEPTIDOGLYCAN TEICHOIC ACID TRANSFERASE TAGU"/>
    <property type="match status" value="1"/>
</dbReference>
<dbReference type="PANTHER" id="PTHR33392">
    <property type="entry name" value="POLYISOPRENYL-TEICHOIC ACID--PEPTIDOGLYCAN TEICHOIC ACID TRANSFERASE TAGU"/>
    <property type="match status" value="1"/>
</dbReference>
<feature type="domain" description="Cell envelope-related transcriptional attenuator" evidence="4">
    <location>
        <begin position="124"/>
        <end position="272"/>
    </location>
</feature>
<feature type="region of interest" description="Disordered" evidence="2">
    <location>
        <begin position="19"/>
        <end position="122"/>
    </location>
</feature>
<dbReference type="Gene3D" id="3.40.630.190">
    <property type="entry name" value="LCP protein"/>
    <property type="match status" value="1"/>
</dbReference>
<feature type="compositionally biased region" description="Low complexity" evidence="2">
    <location>
        <begin position="69"/>
        <end position="94"/>
    </location>
</feature>
<dbReference type="RefSeq" id="WP_058892446.1">
    <property type="nucleotide sequence ID" value="NZ_LQBL01000032.1"/>
</dbReference>
<organism evidence="5 6">
    <name type="scientific">Serinicoccus chungangensis</name>
    <dbReference type="NCBI Taxonomy" id="767452"/>
    <lineage>
        <taxon>Bacteria</taxon>
        <taxon>Bacillati</taxon>
        <taxon>Actinomycetota</taxon>
        <taxon>Actinomycetes</taxon>
        <taxon>Micrococcales</taxon>
        <taxon>Ornithinimicrobiaceae</taxon>
        <taxon>Serinicoccus</taxon>
    </lineage>
</organism>
<comment type="similarity">
    <text evidence="1">Belongs to the LytR/CpsA/Psr (LCP) family.</text>
</comment>
<dbReference type="InterPro" id="IPR004474">
    <property type="entry name" value="LytR_CpsA_psr"/>
</dbReference>
<dbReference type="Pfam" id="PF03816">
    <property type="entry name" value="LytR_cpsA_psr"/>
    <property type="match status" value="1"/>
</dbReference>
<dbReference type="AlphaFoldDB" id="A0A0W8I1E4"/>
<dbReference type="EMBL" id="LQBL01000032">
    <property type="protein sequence ID" value="KUG51549.1"/>
    <property type="molecule type" value="Genomic_DNA"/>
</dbReference>
<gene>
    <name evidence="5" type="ORF">AVL62_09485</name>
</gene>
<keyword evidence="6" id="KW-1185">Reference proteome</keyword>
<evidence type="ECO:0000256" key="3">
    <source>
        <dbReference type="SAM" id="SignalP"/>
    </source>
</evidence>
<accession>A0A0W8I1E4</accession>
<dbReference type="PROSITE" id="PS51257">
    <property type="entry name" value="PROKAR_LIPOPROTEIN"/>
    <property type="match status" value="1"/>
</dbReference>
<dbReference type="InterPro" id="IPR050922">
    <property type="entry name" value="LytR/CpsA/Psr_CW_biosynth"/>
</dbReference>
<proteinExistence type="inferred from homology"/>
<evidence type="ECO:0000256" key="1">
    <source>
        <dbReference type="ARBA" id="ARBA00006068"/>
    </source>
</evidence>
<dbReference type="STRING" id="767452.AVL62_09485"/>
<feature type="signal peptide" evidence="3">
    <location>
        <begin position="1"/>
        <end position="22"/>
    </location>
</feature>
<evidence type="ECO:0000313" key="5">
    <source>
        <dbReference type="EMBL" id="KUG51549.1"/>
    </source>
</evidence>
<dbReference type="NCBIfam" id="TIGR00350">
    <property type="entry name" value="lytR_cpsA_psr"/>
    <property type="match status" value="1"/>
</dbReference>
<evidence type="ECO:0000313" key="6">
    <source>
        <dbReference type="Proteomes" id="UP000054837"/>
    </source>
</evidence>
<protein>
    <recommendedName>
        <fullName evidence="4">Cell envelope-related transcriptional attenuator domain-containing protein</fullName>
    </recommendedName>
</protein>
<evidence type="ECO:0000256" key="2">
    <source>
        <dbReference type="SAM" id="MobiDB-lite"/>
    </source>
</evidence>